<evidence type="ECO:0000313" key="7">
    <source>
        <dbReference type="EMBL" id="ODQ62976.1"/>
    </source>
</evidence>
<sequence length="225" mass="25598">DVERVRIDTQVLKTPYLENDLKSKNWDIEGDTLIKNNYYVRLTSEKKDQAGSIFNKNSFNDDGFEVTFKFSINGKARVNGLKGDGFAMFLTDRKLNQGPVFGSEDYFKGLAIFFDTYRNAPKGPMFPYINVMNGDGLTPYDKDTDGKTNQLAGCSARGIYNSRNNLVDARLIHTTQDGYLSLDYNINGNWKNCFTIKDVHIPKDRYLGFSANTGDLFENHDIFEV</sequence>
<dbReference type="GO" id="GO:0005789">
    <property type="term" value="C:endoplasmic reticulum membrane"/>
    <property type="evidence" value="ECO:0007669"/>
    <property type="project" value="TreeGrafter"/>
</dbReference>
<dbReference type="InterPro" id="IPR013320">
    <property type="entry name" value="ConA-like_dom_sf"/>
</dbReference>
<dbReference type="STRING" id="683960.A0A1E3PC36"/>
<comment type="subcellular location">
    <subcellularLocation>
        <location evidence="1">Membrane</location>
        <topology evidence="1">Single-pass type I membrane protein</topology>
    </subcellularLocation>
</comment>
<reference evidence="7 8" key="1">
    <citation type="journal article" date="2016" name="Proc. Natl. Acad. Sci. U.S.A.">
        <title>Comparative genomics of biotechnologically important yeasts.</title>
        <authorList>
            <person name="Riley R."/>
            <person name="Haridas S."/>
            <person name="Wolfe K.H."/>
            <person name="Lopes M.R."/>
            <person name="Hittinger C.T."/>
            <person name="Goeker M."/>
            <person name="Salamov A.A."/>
            <person name="Wisecaver J.H."/>
            <person name="Long T.M."/>
            <person name="Calvey C.H."/>
            <person name="Aerts A.L."/>
            <person name="Barry K.W."/>
            <person name="Choi C."/>
            <person name="Clum A."/>
            <person name="Coughlan A.Y."/>
            <person name="Deshpande S."/>
            <person name="Douglass A.P."/>
            <person name="Hanson S.J."/>
            <person name="Klenk H.-P."/>
            <person name="LaButti K.M."/>
            <person name="Lapidus A."/>
            <person name="Lindquist E.A."/>
            <person name="Lipzen A.M."/>
            <person name="Meier-Kolthoff J.P."/>
            <person name="Ohm R.A."/>
            <person name="Otillar R.P."/>
            <person name="Pangilinan J.L."/>
            <person name="Peng Y."/>
            <person name="Rokas A."/>
            <person name="Rosa C.A."/>
            <person name="Scheuner C."/>
            <person name="Sibirny A.A."/>
            <person name="Slot J.C."/>
            <person name="Stielow J.B."/>
            <person name="Sun H."/>
            <person name="Kurtzman C.P."/>
            <person name="Blackwell M."/>
            <person name="Grigoriev I.V."/>
            <person name="Jeffries T.W."/>
        </authorList>
    </citation>
    <scope>NUCLEOTIDE SEQUENCE [LARGE SCALE GENOMIC DNA]</scope>
    <source>
        <strain evidence="8">ATCC 58044 / CBS 1984 / NCYC 433 / NRRL Y-366-8</strain>
    </source>
</reference>
<dbReference type="GO" id="GO:0030134">
    <property type="term" value="C:COPII-coated ER to Golgi transport vesicle"/>
    <property type="evidence" value="ECO:0007669"/>
    <property type="project" value="TreeGrafter"/>
</dbReference>
<dbReference type="EMBL" id="KV454208">
    <property type="protein sequence ID" value="ODQ62976.1"/>
    <property type="molecule type" value="Genomic_DNA"/>
</dbReference>
<accession>A0A1E3PC36</accession>
<feature type="non-terminal residue" evidence="7">
    <location>
        <position position="225"/>
    </location>
</feature>
<dbReference type="OrthoDB" id="270293at2759"/>
<dbReference type="GO" id="GO:0006888">
    <property type="term" value="P:endoplasmic reticulum to Golgi vesicle-mediated transport"/>
    <property type="evidence" value="ECO:0007669"/>
    <property type="project" value="TreeGrafter"/>
</dbReference>
<feature type="non-terminal residue" evidence="7">
    <location>
        <position position="1"/>
    </location>
</feature>
<dbReference type="InterPro" id="IPR051136">
    <property type="entry name" value="Intracellular_Lectin-GPT"/>
</dbReference>
<keyword evidence="8" id="KW-1185">Reference proteome</keyword>
<dbReference type="SUPFAM" id="SSF49899">
    <property type="entry name" value="Concanavalin A-like lectins/glucanases"/>
    <property type="match status" value="1"/>
</dbReference>
<gene>
    <name evidence="7" type="ORF">WICANDRAFT_17986</name>
</gene>
<dbReference type="PANTHER" id="PTHR12223:SF45">
    <property type="entry name" value="RE50040P"/>
    <property type="match status" value="1"/>
</dbReference>
<dbReference type="GO" id="GO:0000139">
    <property type="term" value="C:Golgi membrane"/>
    <property type="evidence" value="ECO:0007669"/>
    <property type="project" value="TreeGrafter"/>
</dbReference>
<dbReference type="Gene3D" id="2.60.120.200">
    <property type="match status" value="1"/>
</dbReference>
<keyword evidence="2" id="KW-0812">Transmembrane</keyword>
<feature type="domain" description="L-type lectin-like" evidence="6">
    <location>
        <begin position="4"/>
        <end position="225"/>
    </location>
</feature>
<evidence type="ECO:0000259" key="6">
    <source>
        <dbReference type="PROSITE" id="PS51328"/>
    </source>
</evidence>
<dbReference type="GO" id="GO:0005793">
    <property type="term" value="C:endoplasmic reticulum-Golgi intermediate compartment"/>
    <property type="evidence" value="ECO:0007669"/>
    <property type="project" value="TreeGrafter"/>
</dbReference>
<keyword evidence="4" id="KW-1133">Transmembrane helix</keyword>
<dbReference type="InterPro" id="IPR005052">
    <property type="entry name" value="Lectin_leg"/>
</dbReference>
<evidence type="ECO:0000256" key="3">
    <source>
        <dbReference type="ARBA" id="ARBA00022729"/>
    </source>
</evidence>
<dbReference type="GeneID" id="30198017"/>
<organism evidence="7 8">
    <name type="scientific">Wickerhamomyces anomalus (strain ATCC 58044 / CBS 1984 / NCYC 433 / NRRL Y-366-8)</name>
    <name type="common">Yeast</name>
    <name type="synonym">Hansenula anomala</name>
    <dbReference type="NCBI Taxonomy" id="683960"/>
    <lineage>
        <taxon>Eukaryota</taxon>
        <taxon>Fungi</taxon>
        <taxon>Dikarya</taxon>
        <taxon>Ascomycota</taxon>
        <taxon>Saccharomycotina</taxon>
        <taxon>Saccharomycetes</taxon>
        <taxon>Phaffomycetales</taxon>
        <taxon>Wickerhamomycetaceae</taxon>
        <taxon>Wickerhamomyces</taxon>
    </lineage>
</organism>
<dbReference type="Proteomes" id="UP000094112">
    <property type="component" value="Unassembled WGS sequence"/>
</dbReference>
<evidence type="ECO:0000256" key="2">
    <source>
        <dbReference type="ARBA" id="ARBA00022692"/>
    </source>
</evidence>
<evidence type="ECO:0000256" key="5">
    <source>
        <dbReference type="ARBA" id="ARBA00023136"/>
    </source>
</evidence>
<name>A0A1E3PC36_WICAA</name>
<evidence type="ECO:0000313" key="8">
    <source>
        <dbReference type="Proteomes" id="UP000094112"/>
    </source>
</evidence>
<proteinExistence type="predicted"/>
<dbReference type="PROSITE" id="PS51328">
    <property type="entry name" value="L_LECTIN_LIKE"/>
    <property type="match status" value="1"/>
</dbReference>
<dbReference type="PANTHER" id="PTHR12223">
    <property type="entry name" value="VESICULAR MANNOSE-BINDING LECTIN"/>
    <property type="match status" value="1"/>
</dbReference>
<keyword evidence="5" id="KW-0472">Membrane</keyword>
<dbReference type="AlphaFoldDB" id="A0A1E3PC36"/>
<protein>
    <recommendedName>
        <fullName evidence="6">L-type lectin-like domain-containing protein</fullName>
    </recommendedName>
</protein>
<evidence type="ECO:0000256" key="4">
    <source>
        <dbReference type="ARBA" id="ARBA00022989"/>
    </source>
</evidence>
<evidence type="ECO:0000256" key="1">
    <source>
        <dbReference type="ARBA" id="ARBA00004479"/>
    </source>
</evidence>
<keyword evidence="3" id="KW-0732">Signal</keyword>
<dbReference type="GO" id="GO:0005537">
    <property type="term" value="F:D-mannose binding"/>
    <property type="evidence" value="ECO:0007669"/>
    <property type="project" value="TreeGrafter"/>
</dbReference>
<dbReference type="Pfam" id="PF03388">
    <property type="entry name" value="Lectin_leg-like"/>
    <property type="match status" value="1"/>
</dbReference>
<dbReference type="RefSeq" id="XP_019042183.1">
    <property type="nucleotide sequence ID" value="XM_019180771.1"/>
</dbReference>